<dbReference type="SMART" id="SM00969">
    <property type="entry name" value="SOCS_box"/>
    <property type="match status" value="1"/>
</dbReference>
<protein>
    <recommendedName>
        <fullName evidence="2">SOCS box domain-containing protein</fullName>
    </recommendedName>
</protein>
<accession>A0A8T0EEF5</accession>
<feature type="region of interest" description="Disordered" evidence="1">
    <location>
        <begin position="1"/>
        <end position="20"/>
    </location>
</feature>
<dbReference type="Pfam" id="PF07525">
    <property type="entry name" value="SOCS_box"/>
    <property type="match status" value="1"/>
</dbReference>
<dbReference type="InterPro" id="IPR001496">
    <property type="entry name" value="SOCS_box"/>
</dbReference>
<name>A0A8T0EEF5_ARGBR</name>
<feature type="compositionally biased region" description="Basic and acidic residues" evidence="1">
    <location>
        <begin position="7"/>
        <end position="20"/>
    </location>
</feature>
<organism evidence="3 4">
    <name type="scientific">Argiope bruennichi</name>
    <name type="common">Wasp spider</name>
    <name type="synonym">Aranea bruennichi</name>
    <dbReference type="NCBI Taxonomy" id="94029"/>
    <lineage>
        <taxon>Eukaryota</taxon>
        <taxon>Metazoa</taxon>
        <taxon>Ecdysozoa</taxon>
        <taxon>Arthropoda</taxon>
        <taxon>Chelicerata</taxon>
        <taxon>Arachnida</taxon>
        <taxon>Araneae</taxon>
        <taxon>Araneomorphae</taxon>
        <taxon>Entelegynae</taxon>
        <taxon>Araneoidea</taxon>
        <taxon>Araneidae</taxon>
        <taxon>Argiope</taxon>
    </lineage>
</organism>
<dbReference type="SUPFAM" id="SSF158235">
    <property type="entry name" value="SOCS box-like"/>
    <property type="match status" value="1"/>
</dbReference>
<gene>
    <name evidence="3" type="ORF">HNY73_017907</name>
</gene>
<reference evidence="3" key="2">
    <citation type="submission" date="2020-06" db="EMBL/GenBank/DDBJ databases">
        <authorList>
            <person name="Sheffer M."/>
        </authorList>
    </citation>
    <scope>NUCLEOTIDE SEQUENCE</scope>
</reference>
<dbReference type="AlphaFoldDB" id="A0A8T0EEF5"/>
<keyword evidence="4" id="KW-1185">Reference proteome</keyword>
<feature type="domain" description="SOCS box" evidence="2">
    <location>
        <begin position="169"/>
        <end position="209"/>
    </location>
</feature>
<dbReference type="GO" id="GO:0035556">
    <property type="term" value="P:intracellular signal transduction"/>
    <property type="evidence" value="ECO:0007669"/>
    <property type="project" value="InterPro"/>
</dbReference>
<comment type="caution">
    <text evidence="3">The sequence shown here is derived from an EMBL/GenBank/DDBJ whole genome shotgun (WGS) entry which is preliminary data.</text>
</comment>
<reference evidence="3" key="1">
    <citation type="journal article" date="2020" name="bioRxiv">
        <title>Chromosome-level reference genome of the European wasp spider Argiope bruennichi: a resource for studies on range expansion and evolutionary adaptation.</title>
        <authorList>
            <person name="Sheffer M.M."/>
            <person name="Hoppe A."/>
            <person name="Krehenwinkel H."/>
            <person name="Uhl G."/>
            <person name="Kuss A.W."/>
            <person name="Jensen L."/>
            <person name="Jensen C."/>
            <person name="Gillespie R.G."/>
            <person name="Hoff K.J."/>
            <person name="Prost S."/>
        </authorList>
    </citation>
    <scope>NUCLEOTIDE SEQUENCE</scope>
</reference>
<proteinExistence type="predicted"/>
<evidence type="ECO:0000256" key="1">
    <source>
        <dbReference type="SAM" id="MobiDB-lite"/>
    </source>
</evidence>
<evidence type="ECO:0000313" key="3">
    <source>
        <dbReference type="EMBL" id="KAF8770365.1"/>
    </source>
</evidence>
<sequence length="213" mass="25044">MAALKTDSSRNSEVRNETKGFTRNHALRRKSVCPSLHLELRSKYTYRVLLYTDMCSHCLERDDKSVYVDRFYVDEIWYKRTFQRRRNLIRGLLHFHEISLQNPEITGYHQLLHLAGEALTLLWRSIPDVLLSKNEIESFSRKRFCRSILSVEKFLRSYEKIVGVIPSTTTPRSLTHYSRLIIRKAMALNLQLPDGISKLDIPLNLKSFLNLEC</sequence>
<dbReference type="EMBL" id="JABXBU010002228">
    <property type="protein sequence ID" value="KAF8770365.1"/>
    <property type="molecule type" value="Genomic_DNA"/>
</dbReference>
<evidence type="ECO:0000313" key="4">
    <source>
        <dbReference type="Proteomes" id="UP000807504"/>
    </source>
</evidence>
<dbReference type="Proteomes" id="UP000807504">
    <property type="component" value="Unassembled WGS sequence"/>
</dbReference>
<evidence type="ECO:0000259" key="2">
    <source>
        <dbReference type="PROSITE" id="PS50225"/>
    </source>
</evidence>
<dbReference type="InterPro" id="IPR036036">
    <property type="entry name" value="SOCS_box-like_dom_sf"/>
</dbReference>
<dbReference type="PROSITE" id="PS50225">
    <property type="entry name" value="SOCS"/>
    <property type="match status" value="1"/>
</dbReference>